<dbReference type="KEGG" id="vg:54982006"/>
<proteinExistence type="predicted"/>
<dbReference type="RefSeq" id="YP_009791818.1">
    <property type="nucleotide sequence ID" value="NC_047845.1"/>
</dbReference>
<feature type="domain" description="Peptidase M15A C-terminal" evidence="3">
    <location>
        <begin position="388"/>
        <end position="474"/>
    </location>
</feature>
<feature type="domain" description="Cell wall hydrolase SleB" evidence="2">
    <location>
        <begin position="240"/>
        <end position="358"/>
    </location>
</feature>
<feature type="compositionally biased region" description="Low complexity" evidence="1">
    <location>
        <begin position="179"/>
        <end position="197"/>
    </location>
</feature>
<reference evidence="5" key="1">
    <citation type="submission" date="2017-06" db="EMBL/GenBank/DDBJ databases">
        <authorList>
            <person name="Spollen W.G."/>
            <person name="Givan S.A."/>
            <person name="Brown P.B."/>
            <person name="Attai H."/>
        </authorList>
    </citation>
    <scope>NUCLEOTIDE SEQUENCE [LARGE SCALE GENOMIC DNA]</scope>
</reference>
<accession>A0A223VZI6</accession>
<name>A0A223VZI6_9CAUD</name>
<feature type="region of interest" description="Disordered" evidence="1">
    <location>
        <begin position="410"/>
        <end position="439"/>
    </location>
</feature>
<dbReference type="EMBL" id="MF403005">
    <property type="protein sequence ID" value="ASV44570.1"/>
    <property type="molecule type" value="Genomic_DNA"/>
</dbReference>
<dbReference type="Gene3D" id="1.10.10.2520">
    <property type="entry name" value="Cell wall hydrolase SleB, domain 1"/>
    <property type="match status" value="1"/>
</dbReference>
<dbReference type="InterPro" id="IPR009045">
    <property type="entry name" value="Zn_M74/Hedgehog-like"/>
</dbReference>
<dbReference type="InterPro" id="IPR042047">
    <property type="entry name" value="SleB_dom1"/>
</dbReference>
<dbReference type="Pfam" id="PF07486">
    <property type="entry name" value="Hydrolase_2"/>
    <property type="match status" value="1"/>
</dbReference>
<protein>
    <submittedName>
        <fullName evidence="4">Cell wall hydrolyse</fullName>
    </submittedName>
</protein>
<sequence length="1191" mass="128543">MAEVGRREVVGDPLALNPLAQPADRSLQTSLVRNPGQTGGKLDTSIGDSIASLGNAVSSVLEGKQDEFITEGKLKYIQGVTEDEINKTGNKWTIQGWQALNAADAANRWYADELNALANGANTQDPNEYGRGVMERRKQHLANLPDDPAIRKLYVAAFDDLAPRLTAAQLQANNEYNKQQTTQSFSSLLSSGSYTNSDRPASTGREPLALSPGRVRPVVEGYTDDDIDLMTRAVLGEAAGEGATGQAAVAHTILNRVIDGSYGGRSIKGVVLKPGQFSAFNAETGYIGGKGANNLINIDKNSPAYQSARQIVQHVLSGSNVDPTNGATHYVAGGIRPDWFGAEESKSGGAVRIGGHEFVGKARNLGNSASPSSGVLKFVHKDQTDLSPDFATKLTNAGLALGRDLTITSGYRSPEHNKRVGGAKQSQHTTGNAADIDMSGLNDNERAELVRTLKAQGITRFGTYDNHKDMLHVDTSTANGAQWFMHNKSNSNLSKAPAWFQAVANEPVVQGGSNVAATAGSDPQSVTDLAGIPTSQSVSIAQTQTQDMIRGFNMPQKEKATAVAQELITQLSSGSSALWDNVGGAAFLRELGATPQEIRQVEAARSNYEKEAANKFDLERAKWENGLTNRITTGELSLADAEVEIQKRYDAGALTDSAAYSLVAKVNAAAVAEGRLPNMDPDLQRALANTYAAIRKDPNTYTAEWADAQVRQLAANYNLPPNQLQQSLAEVWRTEESAKQSLMTGAKQAAEAARKRDEKVAEVTSILASGKGLNDVTGSIDGVPAKQWAVRQRTRELQKQAMDAVPQYKKDGLTDLEAIRKAAGVAEDLAWREFMQHGGVVDEDLAGSVTAGASGVLVEAGGKVNEDAREALDTWLRLKQVDPTGAYASKYTQTDQSRNMLMLAEKFYTGGYDLDSALRKAGEFISTGLSDPPDITKTTNFNRKLETQLRANFEPIMGAQGWFETSKVRMGDRAYALSNDGAQAQLRSAISAKAWAYFAAEPQNDTDVILKKAAQDVIKDSVIIGGNVLTPRAAGGTPILDQMGLRYTDKDGNTKSYPQDAASEAVDLWVQKFAEDRIADVEAGLPDDTGWARQYKQRRGGRGIFRTNTAGGLFRDNNPIPPYYASWDQDSGTLTIQLWDNEERKSTVPYELAKPIHVDLAQVGEYYRKQKEAEGPSLLQQAWRSIWGASN</sequence>
<organism evidence="4 5">
    <name type="scientific">Agrobacterium phage Atu_ph02</name>
    <dbReference type="NCBI Taxonomy" id="2024261"/>
    <lineage>
        <taxon>Viruses</taxon>
        <taxon>Duplodnaviria</taxon>
        <taxon>Heunggongvirae</taxon>
        <taxon>Uroviricota</taxon>
        <taxon>Caudoviricetes</taxon>
        <taxon>Autographivirales</taxon>
        <taxon>Dunnvirinae</taxon>
        <taxon>Atuphduovirus</taxon>
        <taxon>Atuphduovirus atuph02</taxon>
    </lineage>
</organism>
<feature type="region of interest" description="Disordered" evidence="1">
    <location>
        <begin position="177"/>
        <end position="211"/>
    </location>
</feature>
<evidence type="ECO:0000313" key="4">
    <source>
        <dbReference type="EMBL" id="ASV44570.1"/>
    </source>
</evidence>
<dbReference type="InterPro" id="IPR011105">
    <property type="entry name" value="Cell_wall_hydrolase_SleB"/>
</dbReference>
<dbReference type="GeneID" id="54982006"/>
<evidence type="ECO:0000259" key="2">
    <source>
        <dbReference type="Pfam" id="PF07486"/>
    </source>
</evidence>
<dbReference type="InterPro" id="IPR013230">
    <property type="entry name" value="Peptidase_M15A_C"/>
</dbReference>
<dbReference type="Gene3D" id="3.30.1380.10">
    <property type="match status" value="1"/>
</dbReference>
<evidence type="ECO:0000259" key="3">
    <source>
        <dbReference type="Pfam" id="PF08291"/>
    </source>
</evidence>
<keyword evidence="5" id="KW-1185">Reference proteome</keyword>
<evidence type="ECO:0000313" key="5">
    <source>
        <dbReference type="Proteomes" id="UP000223042"/>
    </source>
</evidence>
<evidence type="ECO:0000256" key="1">
    <source>
        <dbReference type="SAM" id="MobiDB-lite"/>
    </source>
</evidence>
<dbReference type="SUPFAM" id="SSF55166">
    <property type="entry name" value="Hedgehog/DD-peptidase"/>
    <property type="match status" value="1"/>
</dbReference>
<dbReference type="Proteomes" id="UP000223042">
    <property type="component" value="Segment"/>
</dbReference>
<dbReference type="GO" id="GO:0016787">
    <property type="term" value="F:hydrolase activity"/>
    <property type="evidence" value="ECO:0007669"/>
    <property type="project" value="InterPro"/>
</dbReference>
<dbReference type="Pfam" id="PF08291">
    <property type="entry name" value="Peptidase_M15_3"/>
    <property type="match status" value="1"/>
</dbReference>